<keyword evidence="2" id="KW-1185">Reference proteome</keyword>
<evidence type="ECO:0008006" key="3">
    <source>
        <dbReference type="Google" id="ProtNLM"/>
    </source>
</evidence>
<accession>A0A6L9LJX7</accession>
<dbReference type="RefSeq" id="WP_163951860.1">
    <property type="nucleotide sequence ID" value="NZ_JAAFZH010000008.1"/>
</dbReference>
<dbReference type="Proteomes" id="UP000474175">
    <property type="component" value="Unassembled WGS sequence"/>
</dbReference>
<sequence>MNLTFGQYRILLATRYCLNEMQLSEQTHFDKTLVNYIITGLLTNGLVTANGNESIGNPNYELTESGLICLEAYERANPDLIISRSADE</sequence>
<organism evidence="1 2">
    <name type="scientific">Spirosoma terrae</name>
    <dbReference type="NCBI Taxonomy" id="1968276"/>
    <lineage>
        <taxon>Bacteria</taxon>
        <taxon>Pseudomonadati</taxon>
        <taxon>Bacteroidota</taxon>
        <taxon>Cytophagia</taxon>
        <taxon>Cytophagales</taxon>
        <taxon>Cytophagaceae</taxon>
        <taxon>Spirosoma</taxon>
    </lineage>
</organism>
<name>A0A6L9LJX7_9BACT</name>
<dbReference type="EMBL" id="JAAFZH010000008">
    <property type="protein sequence ID" value="NDU96929.1"/>
    <property type="molecule type" value="Genomic_DNA"/>
</dbReference>
<proteinExistence type="predicted"/>
<evidence type="ECO:0000313" key="1">
    <source>
        <dbReference type="EMBL" id="NDU96929.1"/>
    </source>
</evidence>
<protein>
    <recommendedName>
        <fullName evidence="3">MarR family transcriptional regulator</fullName>
    </recommendedName>
</protein>
<comment type="caution">
    <text evidence="1">The sequence shown here is derived from an EMBL/GenBank/DDBJ whole genome shotgun (WGS) entry which is preliminary data.</text>
</comment>
<reference evidence="1 2" key="1">
    <citation type="submission" date="2020-02" db="EMBL/GenBank/DDBJ databases">
        <title>Draft genome sequence of two Spirosoma agri KCTC 52727 and Spirosoma terrae KCTC 52035.</title>
        <authorList>
            <person name="Rojas J."/>
            <person name="Ambika Manirajan B."/>
            <person name="Suarez C."/>
            <person name="Ratering S."/>
            <person name="Schnell S."/>
        </authorList>
    </citation>
    <scope>NUCLEOTIDE SEQUENCE [LARGE SCALE GENOMIC DNA]</scope>
    <source>
        <strain evidence="1 2">KCTC 52035</strain>
    </source>
</reference>
<dbReference type="AlphaFoldDB" id="A0A6L9LJX7"/>
<evidence type="ECO:0000313" key="2">
    <source>
        <dbReference type="Proteomes" id="UP000474175"/>
    </source>
</evidence>
<gene>
    <name evidence="1" type="ORF">GK108_18740</name>
</gene>